<organism evidence="3">
    <name type="scientific">Iridovirus Liz-CrIV</name>
    <dbReference type="NCBI Taxonomy" id="2594309"/>
    <lineage>
        <taxon>Viruses</taxon>
        <taxon>Varidnaviria</taxon>
        <taxon>Bamfordvirae</taxon>
        <taxon>Nucleocytoviricota</taxon>
        <taxon>Megaviricetes</taxon>
        <taxon>Pimascovirales</taxon>
        <taxon>Pimascovirales incertae sedis</taxon>
        <taxon>Iridoviridae</taxon>
    </lineage>
</organism>
<dbReference type="Pfam" id="PF19247">
    <property type="entry name" value="DUF5895"/>
    <property type="match status" value="1"/>
</dbReference>
<evidence type="ECO:0000259" key="2">
    <source>
        <dbReference type="Pfam" id="PF19247"/>
    </source>
</evidence>
<dbReference type="EMBL" id="MN081869">
    <property type="protein sequence ID" value="QEA08288.1"/>
    <property type="molecule type" value="Genomic_DNA"/>
</dbReference>
<evidence type="ECO:0000313" key="3">
    <source>
        <dbReference type="EMBL" id="QEA08288.1"/>
    </source>
</evidence>
<evidence type="ECO:0000256" key="1">
    <source>
        <dbReference type="SAM" id="MobiDB-lite"/>
    </source>
</evidence>
<accession>A0A5B8RJX3</accession>
<name>A0A5B8RJX3_9VIRU</name>
<feature type="region of interest" description="Disordered" evidence="1">
    <location>
        <begin position="287"/>
        <end position="312"/>
    </location>
</feature>
<feature type="compositionally biased region" description="Basic and acidic residues" evidence="1">
    <location>
        <begin position="287"/>
        <end position="308"/>
    </location>
</feature>
<dbReference type="InterPro" id="IPR045414">
    <property type="entry name" value="DUF5895"/>
</dbReference>
<sequence length="328" mass="37723">MNQEMNCENTEMEQQTELFDFDSDDNRTSAKTPALKAIGGGIKDKNGKVIGAGLWMAHENAEICQWKKDCTDSCDYSCMDHLKGMTYHGVDTKKVDDDGNDIIIPGSVILKPRMLVIGRSPLLKISEDSGYTVGVWVKGDNRFKGPDGKKNLYACVRRYFIIFVDEDNKPLHDINQPIQLTARGYFQMEFDKMLMFFRSTMIKAYCEAMKKNATNMKEAWHSMCVFAPLFKSEMKGPSKDKQSKACITYGFDKPTKDNWLTMCVGRNKEAQDIYKIHVENKEWWQKSIKKDQQKSEEEEHPNDDHVYMTEEDDIEKIERGIESLGNGH</sequence>
<protein>
    <recommendedName>
        <fullName evidence="2">DUF5895 domain-containing protein</fullName>
    </recommendedName>
</protein>
<proteinExistence type="predicted"/>
<feature type="domain" description="DUF5895" evidence="2">
    <location>
        <begin position="106"/>
        <end position="193"/>
    </location>
</feature>
<reference evidence="3" key="1">
    <citation type="journal article" date="2019" name="Viruses">
        <title>Detection and Characterization of Invertebrate Iridoviruses Found in Reptiles and Prey Insects in Europe over the Past Two Decades.</title>
        <authorList>
            <person name="Papp T."/>
            <person name="Marschang R.E."/>
        </authorList>
    </citation>
    <scope>NUCLEOTIDE SEQUENCE</scope>
    <source>
        <strain evidence="3">Liz-CrIV</strain>
    </source>
</reference>